<evidence type="ECO:0000256" key="2">
    <source>
        <dbReference type="ARBA" id="ARBA00022980"/>
    </source>
</evidence>
<dbReference type="InterPro" id="IPR036870">
    <property type="entry name" value="Ribosomal_bS18_sf"/>
</dbReference>
<dbReference type="GO" id="GO:0006412">
    <property type="term" value="P:translation"/>
    <property type="evidence" value="ECO:0007669"/>
    <property type="project" value="UniProtKB-UniRule"/>
</dbReference>
<comment type="subunit">
    <text evidence="5">Part of the 30S ribosomal subunit. Forms a tight heterodimer with protein bS6.</text>
</comment>
<dbReference type="PRINTS" id="PR00974">
    <property type="entry name" value="RIBOSOMALS18"/>
</dbReference>
<dbReference type="GO" id="GO:0022627">
    <property type="term" value="C:cytosolic small ribosomal subunit"/>
    <property type="evidence" value="ECO:0007669"/>
    <property type="project" value="TreeGrafter"/>
</dbReference>
<sequence>MARFVRRRKMVRQPELVSAVDYKDVATLKNFVNESGKIVASRLTGVDAKTQRQLACAIKRARYLALIPYTDNQ</sequence>
<reference evidence="7 8" key="1">
    <citation type="submission" date="2017-08" db="EMBL/GenBank/DDBJ databases">
        <title>Reclassification of Bisgaard taxon 37 and 44.</title>
        <authorList>
            <person name="Christensen H."/>
        </authorList>
    </citation>
    <scope>NUCLEOTIDE SEQUENCE [LARGE SCALE GENOMIC DNA]</scope>
    <source>
        <strain evidence="7 8">B96_3</strain>
    </source>
</reference>
<comment type="function">
    <text evidence="5">Binds as a heterodimer with protein bS6 to the central domain of the 16S rRNA, where it helps stabilize the platform of the 30S subunit.</text>
</comment>
<evidence type="ECO:0000256" key="3">
    <source>
        <dbReference type="ARBA" id="ARBA00023274"/>
    </source>
</evidence>
<accession>A0A3A1Y4X6</accession>
<evidence type="ECO:0000313" key="8">
    <source>
        <dbReference type="Proteomes" id="UP000265691"/>
    </source>
</evidence>
<keyword evidence="2 5" id="KW-0689">Ribosomal protein</keyword>
<evidence type="ECO:0000256" key="4">
    <source>
        <dbReference type="ARBA" id="ARBA00035141"/>
    </source>
</evidence>
<dbReference type="PROSITE" id="PS00057">
    <property type="entry name" value="RIBOSOMAL_S18"/>
    <property type="match status" value="1"/>
</dbReference>
<dbReference type="HAMAP" id="MF_00270">
    <property type="entry name" value="Ribosomal_bS18"/>
    <property type="match status" value="1"/>
</dbReference>
<evidence type="ECO:0000256" key="5">
    <source>
        <dbReference type="HAMAP-Rule" id="MF_00270"/>
    </source>
</evidence>
<dbReference type="PANTHER" id="PTHR13479">
    <property type="entry name" value="30S RIBOSOMAL PROTEIN S18"/>
    <property type="match status" value="1"/>
</dbReference>
<protein>
    <recommendedName>
        <fullName evidence="4 5">Small ribosomal subunit protein bS18</fullName>
    </recommendedName>
</protein>
<evidence type="ECO:0000256" key="1">
    <source>
        <dbReference type="ARBA" id="ARBA00005589"/>
    </source>
</evidence>
<proteinExistence type="inferred from homology"/>
<dbReference type="NCBIfam" id="TIGR00165">
    <property type="entry name" value="S18"/>
    <property type="match status" value="1"/>
</dbReference>
<keyword evidence="8" id="KW-1185">Reference proteome</keyword>
<dbReference type="Gene3D" id="4.10.640.10">
    <property type="entry name" value="Ribosomal protein S18"/>
    <property type="match status" value="1"/>
</dbReference>
<comment type="similarity">
    <text evidence="1 5 6">Belongs to the bacterial ribosomal protein bS18 family.</text>
</comment>
<dbReference type="AlphaFoldDB" id="A0A3A1Y4X6"/>
<comment type="caution">
    <text evidence="7">The sequence shown here is derived from an EMBL/GenBank/DDBJ whole genome shotgun (WGS) entry which is preliminary data.</text>
</comment>
<name>A0A3A1Y4X6_9GAMM</name>
<evidence type="ECO:0000313" key="7">
    <source>
        <dbReference type="EMBL" id="RIY32268.1"/>
    </source>
</evidence>
<dbReference type="InterPro" id="IPR001648">
    <property type="entry name" value="Ribosomal_bS18"/>
</dbReference>
<keyword evidence="5" id="KW-0699">rRNA-binding</keyword>
<dbReference type="GO" id="GO:0070181">
    <property type="term" value="F:small ribosomal subunit rRNA binding"/>
    <property type="evidence" value="ECO:0007669"/>
    <property type="project" value="TreeGrafter"/>
</dbReference>
<dbReference type="GO" id="GO:0003735">
    <property type="term" value="F:structural constituent of ribosome"/>
    <property type="evidence" value="ECO:0007669"/>
    <property type="project" value="InterPro"/>
</dbReference>
<dbReference type="Proteomes" id="UP000265691">
    <property type="component" value="Unassembled WGS sequence"/>
</dbReference>
<dbReference type="Pfam" id="PF01084">
    <property type="entry name" value="Ribosomal_S18"/>
    <property type="match status" value="1"/>
</dbReference>
<dbReference type="EMBL" id="NRHC01000063">
    <property type="protein sequence ID" value="RIY32268.1"/>
    <property type="molecule type" value="Genomic_DNA"/>
</dbReference>
<keyword evidence="3 5" id="KW-0687">Ribonucleoprotein</keyword>
<gene>
    <name evidence="5 7" type="primary">rpsR</name>
    <name evidence="7" type="ORF">CKF54_05200</name>
</gene>
<dbReference type="RefSeq" id="WP_119525304.1">
    <property type="nucleotide sequence ID" value="NZ_NRHC01000063.1"/>
</dbReference>
<keyword evidence="5" id="KW-0694">RNA-binding</keyword>
<dbReference type="InterPro" id="IPR018275">
    <property type="entry name" value="Ribosomal_bS18_CS"/>
</dbReference>
<dbReference type="SUPFAM" id="SSF46911">
    <property type="entry name" value="Ribosomal protein S18"/>
    <property type="match status" value="1"/>
</dbReference>
<dbReference type="PANTHER" id="PTHR13479:SF40">
    <property type="entry name" value="SMALL RIBOSOMAL SUBUNIT PROTEIN BS18M"/>
    <property type="match status" value="1"/>
</dbReference>
<evidence type="ECO:0000256" key="6">
    <source>
        <dbReference type="RuleBase" id="RU003910"/>
    </source>
</evidence>
<organism evidence="7 8">
    <name type="scientific">Psittacicella hinzii</name>
    <dbReference type="NCBI Taxonomy" id="2028575"/>
    <lineage>
        <taxon>Bacteria</taxon>
        <taxon>Pseudomonadati</taxon>
        <taxon>Pseudomonadota</taxon>
        <taxon>Gammaproteobacteria</taxon>
        <taxon>Pasteurellales</taxon>
        <taxon>Psittacicellaceae</taxon>
        <taxon>Psittacicella</taxon>
    </lineage>
</organism>
<dbReference type="OrthoDB" id="9812008at2"/>